<gene>
    <name evidence="3" type="primary">LPIN</name>
    <name evidence="3" type="ORF">TSPGSL018_15037</name>
</gene>
<evidence type="ECO:0000259" key="2">
    <source>
        <dbReference type="SMART" id="SM00775"/>
    </source>
</evidence>
<feature type="region of interest" description="Disordered" evidence="1">
    <location>
        <begin position="18"/>
        <end position="44"/>
    </location>
</feature>
<dbReference type="SMART" id="SM00775">
    <property type="entry name" value="LNS2"/>
    <property type="match status" value="1"/>
</dbReference>
<name>A0A061R532_9CHLO</name>
<organism evidence="3">
    <name type="scientific">Tetraselmis sp. GSL018</name>
    <dbReference type="NCBI Taxonomy" id="582737"/>
    <lineage>
        <taxon>Eukaryota</taxon>
        <taxon>Viridiplantae</taxon>
        <taxon>Chlorophyta</taxon>
        <taxon>core chlorophytes</taxon>
        <taxon>Chlorodendrophyceae</taxon>
        <taxon>Chlorodendrales</taxon>
        <taxon>Chlorodendraceae</taxon>
        <taxon>Tetraselmis</taxon>
    </lineage>
</organism>
<accession>A0A061R532</accession>
<dbReference type="EMBL" id="GBEZ01020827">
    <property type="protein sequence ID" value="JAC65874.1"/>
    <property type="molecule type" value="Transcribed_RNA"/>
</dbReference>
<dbReference type="InterPro" id="IPR036412">
    <property type="entry name" value="HAD-like_sf"/>
</dbReference>
<evidence type="ECO:0000313" key="3">
    <source>
        <dbReference type="EMBL" id="JAC65874.1"/>
    </source>
</evidence>
<dbReference type="PANTHER" id="PTHR12181:SF12">
    <property type="entry name" value="PHOSPHATIDATE PHOSPHATASE"/>
    <property type="match status" value="1"/>
</dbReference>
<dbReference type="InterPro" id="IPR026058">
    <property type="entry name" value="LIPIN"/>
</dbReference>
<dbReference type="InterPro" id="IPR013209">
    <property type="entry name" value="LNS2"/>
</dbReference>
<sequence length="314" mass="33872">AAAAVATGASTVAAAEQTLNSSCSPPAGDEAGAAPRPLRAGSSLVPTPEQLEGLDLREGQNTIEFVISQPLFGEHRLRAFVYLMRWNSFLVVSDVDGTITRSDVLGHLLPPMGVDWSHSGVVGLLGDVAANGYKVMFLSSRAIAQASVTRDYLLSLTQDGRRLPAGPVVISPDGLIPSLYREMVVRRPHEFKIATLQAIRDLFPPHWNPFYAGFGNRGTDEISYKAVGIPPGKIFTINPRGEIRRSTGVVIGSLLASLRGINELVHEVFPSLDDTVEDAVRHEFNDVSFWRPSFGSQLIESDEELEAQVDAAGT</sequence>
<dbReference type="PANTHER" id="PTHR12181">
    <property type="entry name" value="LIPIN"/>
    <property type="match status" value="1"/>
</dbReference>
<feature type="domain" description="LNS2/PITP" evidence="2">
    <location>
        <begin position="90"/>
        <end position="246"/>
    </location>
</feature>
<reference evidence="3" key="1">
    <citation type="submission" date="2014-05" db="EMBL/GenBank/DDBJ databases">
        <title>The transcriptome of the halophilic microalga Tetraselmis sp. GSL018 isolated from the Great Salt Lake, Utah.</title>
        <authorList>
            <person name="Jinkerson R.E."/>
            <person name="D'Adamo S."/>
            <person name="Posewitz M.C."/>
        </authorList>
    </citation>
    <scope>NUCLEOTIDE SEQUENCE</scope>
    <source>
        <strain evidence="3">GSL018</strain>
    </source>
</reference>
<feature type="non-terminal residue" evidence="3">
    <location>
        <position position="1"/>
    </location>
</feature>
<dbReference type="InterPro" id="IPR031315">
    <property type="entry name" value="LNS2/PITP"/>
</dbReference>
<proteinExistence type="predicted"/>
<dbReference type="Pfam" id="PF08235">
    <property type="entry name" value="LNS2"/>
    <property type="match status" value="1"/>
</dbReference>
<dbReference type="AlphaFoldDB" id="A0A061R532"/>
<evidence type="ECO:0000256" key="1">
    <source>
        <dbReference type="SAM" id="MobiDB-lite"/>
    </source>
</evidence>
<protein>
    <submittedName>
        <fullName evidence="3">Phosphatidate phosphatase LPIN</fullName>
    </submittedName>
</protein>
<dbReference type="SUPFAM" id="SSF56784">
    <property type="entry name" value="HAD-like"/>
    <property type="match status" value="1"/>
</dbReference>
<dbReference type="GO" id="GO:0008195">
    <property type="term" value="F:phosphatidate phosphatase activity"/>
    <property type="evidence" value="ECO:0007669"/>
    <property type="project" value="TreeGrafter"/>
</dbReference>